<evidence type="ECO:0000313" key="4">
    <source>
        <dbReference type="Proteomes" id="UP000838878"/>
    </source>
</evidence>
<proteinExistence type="predicted"/>
<dbReference type="AlphaFoldDB" id="A0A8J9YEG5"/>
<reference evidence="3" key="1">
    <citation type="submission" date="2021-12" db="EMBL/GenBank/DDBJ databases">
        <authorList>
            <person name="Martin H S."/>
        </authorList>
    </citation>
    <scope>NUCLEOTIDE SEQUENCE</scope>
</reference>
<dbReference type="SUPFAM" id="SSF81383">
    <property type="entry name" value="F-box domain"/>
    <property type="match status" value="1"/>
</dbReference>
<name>A0A8J9YEG5_9NEOP</name>
<feature type="coiled-coil region" evidence="1">
    <location>
        <begin position="36"/>
        <end position="63"/>
    </location>
</feature>
<evidence type="ECO:0000256" key="1">
    <source>
        <dbReference type="SAM" id="Coils"/>
    </source>
</evidence>
<accession>A0A8J9YEG5</accession>
<organism evidence="3 4">
    <name type="scientific">Brenthis ino</name>
    <name type="common">lesser marbled fritillary</name>
    <dbReference type="NCBI Taxonomy" id="405034"/>
    <lineage>
        <taxon>Eukaryota</taxon>
        <taxon>Metazoa</taxon>
        <taxon>Ecdysozoa</taxon>
        <taxon>Arthropoda</taxon>
        <taxon>Hexapoda</taxon>
        <taxon>Insecta</taxon>
        <taxon>Pterygota</taxon>
        <taxon>Neoptera</taxon>
        <taxon>Endopterygota</taxon>
        <taxon>Lepidoptera</taxon>
        <taxon>Glossata</taxon>
        <taxon>Ditrysia</taxon>
        <taxon>Papilionoidea</taxon>
        <taxon>Nymphalidae</taxon>
        <taxon>Heliconiinae</taxon>
        <taxon>Argynnini</taxon>
        <taxon>Brenthis</taxon>
    </lineage>
</organism>
<evidence type="ECO:0000313" key="3">
    <source>
        <dbReference type="EMBL" id="CAH0723241.1"/>
    </source>
</evidence>
<dbReference type="InterPro" id="IPR001810">
    <property type="entry name" value="F-box_dom"/>
</dbReference>
<dbReference type="Proteomes" id="UP000838878">
    <property type="component" value="Chromosome 3"/>
</dbReference>
<dbReference type="OrthoDB" id="6751058at2759"/>
<dbReference type="PROSITE" id="PS50181">
    <property type="entry name" value="FBOX"/>
    <property type="match status" value="1"/>
</dbReference>
<dbReference type="EMBL" id="OV170223">
    <property type="protein sequence ID" value="CAH0723241.1"/>
    <property type="molecule type" value="Genomic_DNA"/>
</dbReference>
<dbReference type="Pfam" id="PF12937">
    <property type="entry name" value="F-box-like"/>
    <property type="match status" value="1"/>
</dbReference>
<dbReference type="Gene3D" id="1.20.1280.50">
    <property type="match status" value="1"/>
</dbReference>
<gene>
    <name evidence="3" type="ORF">BINO364_LOCUS9099</name>
</gene>
<protein>
    <recommendedName>
        <fullName evidence="2">F-box domain-containing protein</fullName>
    </recommendedName>
</protein>
<feature type="non-terminal residue" evidence="3">
    <location>
        <position position="169"/>
    </location>
</feature>
<sequence>MLPSTISKCILSYLPSTQLGECARVNKYWAYLVDEIRSELTTRKKIDAELEKLRENMLRHNTSLDLESKSELRTKLVNESKKSDNKNAKKPYSYPWKATTKKASKIKACTKTIRNMNDFNEQLERRGAAHQNIWKWCENVLNIYKKIDEQKFGNLKIPLNPPLTVDPTY</sequence>
<dbReference type="InterPro" id="IPR036047">
    <property type="entry name" value="F-box-like_dom_sf"/>
</dbReference>
<feature type="domain" description="F-box" evidence="2">
    <location>
        <begin position="1"/>
        <end position="44"/>
    </location>
</feature>
<keyword evidence="4" id="KW-1185">Reference proteome</keyword>
<evidence type="ECO:0000259" key="2">
    <source>
        <dbReference type="PROSITE" id="PS50181"/>
    </source>
</evidence>
<keyword evidence="1" id="KW-0175">Coiled coil</keyword>